<dbReference type="Gene3D" id="2.60.200.60">
    <property type="match status" value="2"/>
</dbReference>
<dbReference type="CDD" id="cd14738">
    <property type="entry name" value="PAAR_2"/>
    <property type="match status" value="1"/>
</dbReference>
<dbReference type="EMBL" id="QZCG01000015">
    <property type="protein sequence ID" value="RJE82560.1"/>
    <property type="molecule type" value="Genomic_DNA"/>
</dbReference>
<accession>A0A418SNM7</accession>
<evidence type="ECO:0008006" key="3">
    <source>
        <dbReference type="Google" id="ProtNLM"/>
    </source>
</evidence>
<comment type="caution">
    <text evidence="1">The sequence shown here is derived from an EMBL/GenBank/DDBJ whole genome shotgun (WGS) entry which is preliminary data.</text>
</comment>
<organism evidence="1 2">
    <name type="scientific">Paracoccus onubensis</name>
    <dbReference type="NCBI Taxonomy" id="1675788"/>
    <lineage>
        <taxon>Bacteria</taxon>
        <taxon>Pseudomonadati</taxon>
        <taxon>Pseudomonadota</taxon>
        <taxon>Alphaproteobacteria</taxon>
        <taxon>Rhodobacterales</taxon>
        <taxon>Paracoccaceae</taxon>
        <taxon>Paracoccus</taxon>
    </lineage>
</organism>
<name>A0A418SNM7_9RHOB</name>
<gene>
    <name evidence="1" type="ORF">D3P04_19545</name>
</gene>
<sequence>MGKPIALVGHMHICPKVDPGPKPHVGGPVISGGQSFVKFNGIPLAVEGGQCMCTGMPGPDKMTKGSSLVKIDGKGVMRVGDSTAHGGKITMGIPALRSD</sequence>
<keyword evidence="2" id="KW-1185">Reference proteome</keyword>
<proteinExistence type="predicted"/>
<dbReference type="AlphaFoldDB" id="A0A418SNM7"/>
<dbReference type="Pfam" id="PF05488">
    <property type="entry name" value="PAAR_motif"/>
    <property type="match status" value="1"/>
</dbReference>
<evidence type="ECO:0000313" key="2">
    <source>
        <dbReference type="Proteomes" id="UP000284202"/>
    </source>
</evidence>
<dbReference type="Proteomes" id="UP000284202">
    <property type="component" value="Unassembled WGS sequence"/>
</dbReference>
<dbReference type="InterPro" id="IPR008727">
    <property type="entry name" value="PAAR_motif"/>
</dbReference>
<evidence type="ECO:0000313" key="1">
    <source>
        <dbReference type="EMBL" id="RJE82560.1"/>
    </source>
</evidence>
<protein>
    <recommendedName>
        <fullName evidence="3">Type VI secretion protein</fullName>
    </recommendedName>
</protein>
<dbReference type="OrthoDB" id="197187at2"/>
<reference evidence="2" key="1">
    <citation type="submission" date="2018-09" db="EMBL/GenBank/DDBJ databases">
        <title>Acidovorax cavernicola nov. sp. isolated from Gruta de las Maravillas (Aracena, Spain).</title>
        <authorList>
            <person name="Jurado V."/>
            <person name="Gutierrez-Patricio S."/>
            <person name="Gonzalez-Pimentel J.L."/>
            <person name="Miller A.Z."/>
            <person name="Laiz L."/>
            <person name="Saiz-Jimenez C."/>
        </authorList>
    </citation>
    <scope>NUCLEOTIDE SEQUENCE [LARGE SCALE GENOMIC DNA]</scope>
    <source>
        <strain evidence="2">1011MAR3C25</strain>
    </source>
</reference>